<keyword evidence="2" id="KW-1185">Reference proteome</keyword>
<evidence type="ECO:0000313" key="2">
    <source>
        <dbReference type="Proteomes" id="UP001596407"/>
    </source>
</evidence>
<evidence type="ECO:0000313" key="1">
    <source>
        <dbReference type="EMBL" id="MFC7080848.1"/>
    </source>
</evidence>
<dbReference type="AlphaFoldDB" id="A0ABD5WSS1"/>
<dbReference type="EMBL" id="JBHSZH010000005">
    <property type="protein sequence ID" value="MFC7080848.1"/>
    <property type="molecule type" value="Genomic_DNA"/>
</dbReference>
<sequence length="103" mass="11839">MFVTLWMVVFSRIRRDFPAVMRVENSTDVSRVVNVTERAEEATLLLERQRLVLRSSTELVTELRAVSQRVCISEVESVFGFVVRRTSTVEARGESTITGLFWV</sequence>
<dbReference type="Proteomes" id="UP001596407">
    <property type="component" value="Unassembled WGS sequence"/>
</dbReference>
<reference evidence="1 2" key="1">
    <citation type="journal article" date="2019" name="Int. J. Syst. Evol. Microbiol.">
        <title>The Global Catalogue of Microorganisms (GCM) 10K type strain sequencing project: providing services to taxonomists for standard genome sequencing and annotation.</title>
        <authorList>
            <consortium name="The Broad Institute Genomics Platform"/>
            <consortium name="The Broad Institute Genome Sequencing Center for Infectious Disease"/>
            <person name="Wu L."/>
            <person name="Ma J."/>
        </authorList>
    </citation>
    <scope>NUCLEOTIDE SEQUENCE [LARGE SCALE GENOMIC DNA]</scope>
    <source>
        <strain evidence="1 2">DT72</strain>
    </source>
</reference>
<proteinExistence type="predicted"/>
<dbReference type="RefSeq" id="WP_382209876.1">
    <property type="nucleotide sequence ID" value="NZ_JBHSZH010000005.1"/>
</dbReference>
<gene>
    <name evidence="1" type="ORF">ACFQJ6_12765</name>
</gene>
<accession>A0ABD5WSS1</accession>
<comment type="caution">
    <text evidence="1">The sequence shown here is derived from an EMBL/GenBank/DDBJ whole genome shotgun (WGS) entry which is preliminary data.</text>
</comment>
<organism evidence="1 2">
    <name type="scientific">Halorussus caseinilyticus</name>
    <dbReference type="NCBI Taxonomy" id="3034025"/>
    <lineage>
        <taxon>Archaea</taxon>
        <taxon>Methanobacteriati</taxon>
        <taxon>Methanobacteriota</taxon>
        <taxon>Stenosarchaea group</taxon>
        <taxon>Halobacteria</taxon>
        <taxon>Halobacteriales</taxon>
        <taxon>Haladaptataceae</taxon>
        <taxon>Halorussus</taxon>
    </lineage>
</organism>
<name>A0ABD5WSS1_9EURY</name>
<protein>
    <submittedName>
        <fullName evidence="1">Uncharacterized protein</fullName>
    </submittedName>
</protein>